<name>A0A8S5USY0_9CAUD</name>
<evidence type="ECO:0000313" key="1">
    <source>
        <dbReference type="EMBL" id="DAF97514.1"/>
    </source>
</evidence>
<sequence>MIKSKKNTQKLYIELKATGKQVDKYFKRLNQYYPVPKTIKVLKAILEGVDTANSSTKESNVKLENVVNQYIEYDQDFRGLSFAILSNSIVSLMSAKHLRSEEDKETTMKAISDRIDHSKVFIERSNSGENVKDILAEIK</sequence>
<reference evidence="1" key="1">
    <citation type="journal article" date="2021" name="Proc. Natl. Acad. Sci. U.S.A.">
        <title>A Catalog of Tens of Thousands of Viruses from Human Metagenomes Reveals Hidden Associations with Chronic Diseases.</title>
        <authorList>
            <person name="Tisza M.J."/>
            <person name="Buck C.B."/>
        </authorList>
    </citation>
    <scope>NUCLEOTIDE SEQUENCE</scope>
    <source>
        <strain evidence="1">CtijX18</strain>
    </source>
</reference>
<dbReference type="EMBL" id="BK016133">
    <property type="protein sequence ID" value="DAF97514.1"/>
    <property type="molecule type" value="Genomic_DNA"/>
</dbReference>
<proteinExistence type="predicted"/>
<organism evidence="1">
    <name type="scientific">Myoviridae sp. ctijX18</name>
    <dbReference type="NCBI Taxonomy" id="2825154"/>
    <lineage>
        <taxon>Viruses</taxon>
        <taxon>Duplodnaviria</taxon>
        <taxon>Heunggongvirae</taxon>
        <taxon>Uroviricota</taxon>
        <taxon>Caudoviricetes</taxon>
    </lineage>
</organism>
<protein>
    <submittedName>
        <fullName evidence="1">Uncharacterized protein</fullName>
    </submittedName>
</protein>
<accession>A0A8S5USY0</accession>